<dbReference type="OrthoDB" id="9814399at2"/>
<evidence type="ECO:0000256" key="1">
    <source>
        <dbReference type="SAM" id="SignalP"/>
    </source>
</evidence>
<comment type="caution">
    <text evidence="3">The sequence shown here is derived from an EMBL/GenBank/DDBJ whole genome shotgun (WGS) entry which is preliminary data.</text>
</comment>
<dbReference type="PANTHER" id="PTHR36919:SF2">
    <property type="entry name" value="BLL6627 PROTEIN"/>
    <property type="match status" value="1"/>
</dbReference>
<dbReference type="Gene3D" id="2.40.128.520">
    <property type="match status" value="1"/>
</dbReference>
<dbReference type="InterPro" id="IPR019223">
    <property type="entry name" value="DUF2147"/>
</dbReference>
<evidence type="ECO:0000313" key="3">
    <source>
        <dbReference type="EMBL" id="RAJ92492.1"/>
    </source>
</evidence>
<name>A0A327WPU7_LARAB</name>
<dbReference type="PANTHER" id="PTHR36919">
    <property type="entry name" value="BLR1215 PROTEIN"/>
    <property type="match status" value="1"/>
</dbReference>
<accession>A0A327WPU7</accession>
<organism evidence="3 4">
    <name type="scientific">Larkinella arboricola</name>
    <dbReference type="NCBI Taxonomy" id="643671"/>
    <lineage>
        <taxon>Bacteria</taxon>
        <taxon>Pseudomonadati</taxon>
        <taxon>Bacteroidota</taxon>
        <taxon>Cytophagia</taxon>
        <taxon>Cytophagales</taxon>
        <taxon>Spirosomataceae</taxon>
        <taxon>Larkinella</taxon>
    </lineage>
</organism>
<proteinExistence type="predicted"/>
<sequence>MKPFRWLAVLLLTTSALTAFKPTPQYNPDAVLGTWLNGTKQGRIQIYKKGDKYFGKLVWLKQPTDPATGKPRTDVRNSAANLRSRPLVGLDVMQGFNYDGGKVWENGMIYNPEDGKEYNCKLTLKNPNTLDVRGYVGISLLGKTQTWTRVDEHRTL</sequence>
<dbReference type="RefSeq" id="WP_111630843.1">
    <property type="nucleotide sequence ID" value="NZ_QLMC01000007.1"/>
</dbReference>
<evidence type="ECO:0000313" key="4">
    <source>
        <dbReference type="Proteomes" id="UP000248790"/>
    </source>
</evidence>
<dbReference type="Pfam" id="PF09917">
    <property type="entry name" value="DUF2147"/>
    <property type="match status" value="1"/>
</dbReference>
<feature type="chain" id="PRO_5016466863" evidence="1">
    <location>
        <begin position="22"/>
        <end position="156"/>
    </location>
</feature>
<feature type="domain" description="DUF2147" evidence="2">
    <location>
        <begin position="33"/>
        <end position="149"/>
    </location>
</feature>
<feature type="signal peptide" evidence="1">
    <location>
        <begin position="1"/>
        <end position="21"/>
    </location>
</feature>
<keyword evidence="4" id="KW-1185">Reference proteome</keyword>
<dbReference type="AlphaFoldDB" id="A0A327WPU7"/>
<dbReference type="EMBL" id="QLMC01000007">
    <property type="protein sequence ID" value="RAJ92492.1"/>
    <property type="molecule type" value="Genomic_DNA"/>
</dbReference>
<evidence type="ECO:0000259" key="2">
    <source>
        <dbReference type="Pfam" id="PF09917"/>
    </source>
</evidence>
<protein>
    <submittedName>
        <fullName evidence="3">Uncharacterized protein DUF2147</fullName>
    </submittedName>
</protein>
<gene>
    <name evidence="3" type="ORF">LX87_04822</name>
</gene>
<keyword evidence="1" id="KW-0732">Signal</keyword>
<reference evidence="3 4" key="1">
    <citation type="submission" date="2018-06" db="EMBL/GenBank/DDBJ databases">
        <title>Genomic Encyclopedia of Archaeal and Bacterial Type Strains, Phase II (KMG-II): from individual species to whole genera.</title>
        <authorList>
            <person name="Goeker M."/>
        </authorList>
    </citation>
    <scope>NUCLEOTIDE SEQUENCE [LARGE SCALE GENOMIC DNA]</scope>
    <source>
        <strain evidence="3 4">DSM 21851</strain>
    </source>
</reference>
<dbReference type="Proteomes" id="UP000248790">
    <property type="component" value="Unassembled WGS sequence"/>
</dbReference>